<evidence type="ECO:0000313" key="15">
    <source>
        <dbReference type="EMBL" id="AKV02071.1"/>
    </source>
</evidence>
<evidence type="ECO:0000259" key="14">
    <source>
        <dbReference type="Pfam" id="PF02910"/>
    </source>
</evidence>
<evidence type="ECO:0000256" key="7">
    <source>
        <dbReference type="ARBA" id="ARBA00022827"/>
    </source>
</evidence>
<gene>
    <name evidence="15" type="ORF">AKJ09_08734</name>
</gene>
<evidence type="ECO:0000256" key="4">
    <source>
        <dbReference type="ARBA" id="ARBA00012173"/>
    </source>
</evidence>
<comment type="function">
    <text evidence="12">Catalyzes the oxidation of L-aspartate to iminoaspartate.</text>
</comment>
<dbReference type="PIRSF" id="PIRSF000171">
    <property type="entry name" value="SDHA_APRA_LASPO"/>
    <property type="match status" value="1"/>
</dbReference>
<dbReference type="GO" id="GO:0005737">
    <property type="term" value="C:cytoplasm"/>
    <property type="evidence" value="ECO:0007669"/>
    <property type="project" value="UniProtKB-SubCell"/>
</dbReference>
<dbReference type="NCBIfam" id="NF006567">
    <property type="entry name" value="PRK09077.1"/>
    <property type="match status" value="1"/>
</dbReference>
<keyword evidence="8 12" id="KW-0560">Oxidoreductase</keyword>
<dbReference type="FunFam" id="3.90.700.10:FF:000002">
    <property type="entry name" value="L-aspartate oxidase"/>
    <property type="match status" value="1"/>
</dbReference>
<reference evidence="15 16" key="1">
    <citation type="submission" date="2015-08" db="EMBL/GenBank/DDBJ databases">
        <authorList>
            <person name="Babu N.S."/>
            <person name="Beckwith C.J."/>
            <person name="Beseler K.G."/>
            <person name="Brison A."/>
            <person name="Carone J.V."/>
            <person name="Caskin T.P."/>
            <person name="Diamond M."/>
            <person name="Durham M.E."/>
            <person name="Foxe J.M."/>
            <person name="Go M."/>
            <person name="Henderson B.A."/>
            <person name="Jones I.B."/>
            <person name="McGettigan J.A."/>
            <person name="Micheletti S.J."/>
            <person name="Nasrallah M.E."/>
            <person name="Ortiz D."/>
            <person name="Piller C.R."/>
            <person name="Privatt S.R."/>
            <person name="Schneider S.L."/>
            <person name="Sharp S."/>
            <person name="Smith T.C."/>
            <person name="Stanton J.D."/>
            <person name="Ullery H.E."/>
            <person name="Wilson R.J."/>
            <person name="Serrano M.G."/>
            <person name="Buck G."/>
            <person name="Lee V."/>
            <person name="Wang Y."/>
            <person name="Carvalho R."/>
            <person name="Voegtly L."/>
            <person name="Shi R."/>
            <person name="Duckworth R."/>
            <person name="Johnson A."/>
            <person name="Loviza R."/>
            <person name="Walstead R."/>
            <person name="Shah Z."/>
            <person name="Kiflezghi M."/>
            <person name="Wade K."/>
            <person name="Ball S.L."/>
            <person name="Bradley K.W."/>
            <person name="Asai D.J."/>
            <person name="Bowman C.A."/>
            <person name="Russell D.A."/>
            <person name="Pope W.H."/>
            <person name="Jacobs-Sera D."/>
            <person name="Hendrix R.W."/>
            <person name="Hatfull G.F."/>
        </authorList>
    </citation>
    <scope>NUCLEOTIDE SEQUENCE [LARGE SCALE GENOMIC DNA]</scope>
    <source>
        <strain evidence="15 16">DSM 27648</strain>
    </source>
</reference>
<dbReference type="OrthoDB" id="9806724at2"/>
<evidence type="ECO:0000256" key="10">
    <source>
        <dbReference type="NCBIfam" id="TIGR00551"/>
    </source>
</evidence>
<dbReference type="Gene3D" id="1.20.58.100">
    <property type="entry name" value="Fumarate reductase/succinate dehydrogenase flavoprotein-like, C-terminal domain"/>
    <property type="match status" value="1"/>
</dbReference>
<dbReference type="EC" id="1.4.3.16" evidence="4 10"/>
<dbReference type="GO" id="GO:0034628">
    <property type="term" value="P:'de novo' NAD+ biosynthetic process from L-aspartate"/>
    <property type="evidence" value="ECO:0007669"/>
    <property type="project" value="TreeGrafter"/>
</dbReference>
<evidence type="ECO:0000256" key="9">
    <source>
        <dbReference type="ARBA" id="ARBA00048305"/>
    </source>
</evidence>
<proteinExistence type="inferred from homology"/>
<protein>
    <recommendedName>
        <fullName evidence="4 10">L-aspartate oxidase</fullName>
        <ecNumber evidence="4 10">1.4.3.16</ecNumber>
    </recommendedName>
</protein>
<dbReference type="RefSeq" id="WP_146653043.1">
    <property type="nucleotide sequence ID" value="NZ_CP012333.1"/>
</dbReference>
<keyword evidence="7 12" id="KW-0274">FAD</keyword>
<dbReference type="InterPro" id="IPR037099">
    <property type="entry name" value="Fum_R/Succ_DH_flav-like_C_sf"/>
</dbReference>
<dbReference type="EMBL" id="CP012333">
    <property type="protein sequence ID" value="AKV02071.1"/>
    <property type="molecule type" value="Genomic_DNA"/>
</dbReference>
<evidence type="ECO:0000256" key="6">
    <source>
        <dbReference type="ARBA" id="ARBA00022642"/>
    </source>
</evidence>
<dbReference type="InterPro" id="IPR005288">
    <property type="entry name" value="NadB"/>
</dbReference>
<dbReference type="PANTHER" id="PTHR42716:SF2">
    <property type="entry name" value="L-ASPARTATE OXIDASE, CHLOROPLASTIC"/>
    <property type="match status" value="1"/>
</dbReference>
<evidence type="ECO:0000256" key="12">
    <source>
        <dbReference type="RuleBase" id="RU362049"/>
    </source>
</evidence>
<dbReference type="PATRIC" id="fig|1391654.3.peg.8847"/>
<dbReference type="NCBIfam" id="TIGR00551">
    <property type="entry name" value="nadB"/>
    <property type="match status" value="1"/>
</dbReference>
<comment type="cofactor">
    <cofactor evidence="1 12">
        <name>FAD</name>
        <dbReference type="ChEBI" id="CHEBI:57692"/>
    </cofactor>
</comment>
<dbReference type="STRING" id="1391654.AKJ09_08734"/>
<comment type="subcellular location">
    <subcellularLocation>
        <location evidence="12">Cytoplasm</location>
    </subcellularLocation>
</comment>
<dbReference type="UniPathway" id="UPA00253">
    <property type="reaction ID" value="UER00326"/>
</dbReference>
<comment type="pathway">
    <text evidence="2 12">Cofactor biosynthesis; NAD(+) biosynthesis; iminoaspartate from L-aspartate (oxidase route): step 1/1.</text>
</comment>
<dbReference type="GO" id="GO:0008734">
    <property type="term" value="F:L-aspartate oxidase activity"/>
    <property type="evidence" value="ECO:0007669"/>
    <property type="project" value="UniProtKB-UniRule"/>
</dbReference>
<dbReference type="SUPFAM" id="SSF46977">
    <property type="entry name" value="Succinate dehydrogenase/fumarate reductase flavoprotein C-terminal domain"/>
    <property type="match status" value="1"/>
</dbReference>
<dbReference type="InterPro" id="IPR003953">
    <property type="entry name" value="FAD-dep_OxRdtase_2_FAD-bd"/>
</dbReference>
<dbReference type="InterPro" id="IPR015939">
    <property type="entry name" value="Fum_Rdtase/Succ_DH_flav-like_C"/>
</dbReference>
<evidence type="ECO:0000256" key="11">
    <source>
        <dbReference type="PIRSR" id="PIRSR000171-1"/>
    </source>
</evidence>
<comment type="catalytic activity">
    <reaction evidence="9">
        <text>L-aspartate + O2 = iminosuccinate + H2O2</text>
        <dbReference type="Rhea" id="RHEA:25876"/>
        <dbReference type="ChEBI" id="CHEBI:15379"/>
        <dbReference type="ChEBI" id="CHEBI:16240"/>
        <dbReference type="ChEBI" id="CHEBI:29991"/>
        <dbReference type="ChEBI" id="CHEBI:77875"/>
        <dbReference type="EC" id="1.4.3.16"/>
    </reaction>
    <physiologicalReaction direction="left-to-right" evidence="9">
        <dbReference type="Rhea" id="RHEA:25877"/>
    </physiologicalReaction>
</comment>
<dbReference type="PRINTS" id="PR00411">
    <property type="entry name" value="PNDRDTASEI"/>
</dbReference>
<dbReference type="PANTHER" id="PTHR42716">
    <property type="entry name" value="L-ASPARTATE OXIDASE"/>
    <property type="match status" value="1"/>
</dbReference>
<dbReference type="InterPro" id="IPR027477">
    <property type="entry name" value="Succ_DH/fumarate_Rdtase_cat_sf"/>
</dbReference>
<dbReference type="Proteomes" id="UP000064967">
    <property type="component" value="Chromosome"/>
</dbReference>
<comment type="similarity">
    <text evidence="3 12">Belongs to the FAD-dependent oxidoreductase 2 family. NadB subfamily.</text>
</comment>
<dbReference type="Gene3D" id="3.50.50.60">
    <property type="entry name" value="FAD/NAD(P)-binding domain"/>
    <property type="match status" value="1"/>
</dbReference>
<organism evidence="15 16">
    <name type="scientific">Labilithrix luteola</name>
    <dbReference type="NCBI Taxonomy" id="1391654"/>
    <lineage>
        <taxon>Bacteria</taxon>
        <taxon>Pseudomonadati</taxon>
        <taxon>Myxococcota</taxon>
        <taxon>Polyangia</taxon>
        <taxon>Polyangiales</taxon>
        <taxon>Labilitrichaceae</taxon>
        <taxon>Labilithrix</taxon>
    </lineage>
</organism>
<evidence type="ECO:0000256" key="5">
    <source>
        <dbReference type="ARBA" id="ARBA00022630"/>
    </source>
</evidence>
<dbReference type="Gene3D" id="3.90.700.10">
    <property type="entry name" value="Succinate dehydrogenase/fumarate reductase flavoprotein, catalytic domain"/>
    <property type="match status" value="1"/>
</dbReference>
<feature type="domain" description="FAD-dependent oxidoreductase 2 FAD-binding" evidence="13">
    <location>
        <begin position="6"/>
        <end position="397"/>
    </location>
</feature>
<sequence>MPLTCDFLVIGSGIAGLSFALEAADHGEVIVVTKRARDDANTTWAQGGIAAVLAEGDTFEAHIQDTIVAGGGINHPRAVELCVREAPDRIRMLQEIGANFDVAQSYASADDSSPRLPDAGTDLDLHLEGGHSARRIVHKADMTGREVERALVEAVSQKKNIRILEDHMAIDLITMSNFGGPEVCAGVYALDTENGHVATILARATVLASGGAGKVYLYTTNPDVATGDGLAMAFRAGAEVANMEFYQFHPTCLFHPQSKNFLITEALRGEGAILRRLDGTPFMKEYDPRAELAPRDIVARAIDHEMKRTGAEYVHLDITHRDPSFVKSHFPGIYAQCMSFGLDITSQPIPVVPAAHFCCGGIATDLDGRTTIPGLWAIGECAHTGLHGANRLASNSLLEGLVFAHRAAQALATIDKSGPFPEVPEWNVGEAVPSDEAVVITQNWDELRRLMWNYVGIVRSDKRLRRAARRIALLQDEIAEYYWKYFVTRDLLELRNIATVAQLVVECAAARRESRGLHFTIDYPQTDPKSARDIVVKRGVPAHYATFRGPASGV</sequence>
<feature type="active site" description="Proton acceptor" evidence="11">
    <location>
        <position position="295"/>
    </location>
</feature>
<dbReference type="Pfam" id="PF00890">
    <property type="entry name" value="FAD_binding_2"/>
    <property type="match status" value="1"/>
</dbReference>
<evidence type="ECO:0000256" key="3">
    <source>
        <dbReference type="ARBA" id="ARBA00008562"/>
    </source>
</evidence>
<keyword evidence="6 12" id="KW-0662">Pyridine nucleotide biosynthesis</keyword>
<dbReference type="KEGG" id="llu:AKJ09_08734"/>
<name>A0A0K1Q8D4_9BACT</name>
<evidence type="ECO:0000256" key="2">
    <source>
        <dbReference type="ARBA" id="ARBA00004950"/>
    </source>
</evidence>
<keyword evidence="16" id="KW-1185">Reference proteome</keyword>
<evidence type="ECO:0000313" key="16">
    <source>
        <dbReference type="Proteomes" id="UP000064967"/>
    </source>
</evidence>
<dbReference type="SUPFAM" id="SSF51905">
    <property type="entry name" value="FAD/NAD(P)-binding domain"/>
    <property type="match status" value="1"/>
</dbReference>
<accession>A0A0K1Q8D4</accession>
<dbReference type="Pfam" id="PF02910">
    <property type="entry name" value="Succ_DH_flav_C"/>
    <property type="match status" value="1"/>
</dbReference>
<dbReference type="PRINTS" id="PR00368">
    <property type="entry name" value="FADPNR"/>
</dbReference>
<evidence type="ECO:0000259" key="13">
    <source>
        <dbReference type="Pfam" id="PF00890"/>
    </source>
</evidence>
<dbReference type="SUPFAM" id="SSF56425">
    <property type="entry name" value="Succinate dehydrogenase/fumarate reductase flavoprotein, catalytic domain"/>
    <property type="match status" value="1"/>
</dbReference>
<evidence type="ECO:0000256" key="8">
    <source>
        <dbReference type="ARBA" id="ARBA00023002"/>
    </source>
</evidence>
<evidence type="ECO:0000256" key="1">
    <source>
        <dbReference type="ARBA" id="ARBA00001974"/>
    </source>
</evidence>
<feature type="domain" description="Fumarate reductase/succinate dehydrogenase flavoprotein-like C-terminal" evidence="14">
    <location>
        <begin position="445"/>
        <end position="528"/>
    </location>
</feature>
<dbReference type="FunFam" id="1.20.58.100:FF:000002">
    <property type="entry name" value="L-aspartate oxidase"/>
    <property type="match status" value="1"/>
</dbReference>
<keyword evidence="5 12" id="KW-0285">Flavoprotein</keyword>
<dbReference type="InterPro" id="IPR036188">
    <property type="entry name" value="FAD/NAD-bd_sf"/>
</dbReference>
<dbReference type="AlphaFoldDB" id="A0A0K1Q8D4"/>